<evidence type="ECO:0000313" key="2">
    <source>
        <dbReference type="EMBL" id="THD10269.1"/>
    </source>
</evidence>
<organism evidence="2 3">
    <name type="scientific">Rhodanobacter lindaniclasticus</name>
    <dbReference type="NCBI Taxonomy" id="75310"/>
    <lineage>
        <taxon>Bacteria</taxon>
        <taxon>Pseudomonadati</taxon>
        <taxon>Pseudomonadota</taxon>
        <taxon>Gammaproteobacteria</taxon>
        <taxon>Lysobacterales</taxon>
        <taxon>Rhodanobacteraceae</taxon>
        <taxon>Rhodanobacter</taxon>
    </lineage>
</organism>
<dbReference type="EMBL" id="MWIO01000001">
    <property type="protein sequence ID" value="THD10269.1"/>
    <property type="molecule type" value="Genomic_DNA"/>
</dbReference>
<feature type="chain" id="PRO_5020585818" description="Adhesin" evidence="1">
    <location>
        <begin position="24"/>
        <end position="220"/>
    </location>
</feature>
<sequence>MNRLPVICVATLIALVSPLAVWAQKNIDSTNEAIRVSANQSTGNVTTVNGSVTLEAGAKVTAIQTTNGAVELGDKAQVRQITTANAGVSLGSGSVVEGSVSTTNGSVVLSPGAVVQGQVNTIHGSIELNAAHVAGGIHTTSANITIGANSRVEGGISVGKQESFLQWGHPTVIIGPHAIVQGPLEFRQEVDLRVSESAKIGHVTGAEPRMFEGDAPEAAH</sequence>
<dbReference type="RefSeq" id="WP_136256649.1">
    <property type="nucleotide sequence ID" value="NZ_MWIO01000001.1"/>
</dbReference>
<dbReference type="AlphaFoldDB" id="A0A4S3KN50"/>
<accession>A0A4S3KN50</accession>
<name>A0A4S3KN50_9GAMM</name>
<evidence type="ECO:0000256" key="1">
    <source>
        <dbReference type="SAM" id="SignalP"/>
    </source>
</evidence>
<evidence type="ECO:0000313" key="3">
    <source>
        <dbReference type="Proteomes" id="UP000306317"/>
    </source>
</evidence>
<reference evidence="2 3" key="1">
    <citation type="submission" date="2017-02" db="EMBL/GenBank/DDBJ databases">
        <title>Whole genome sequencing of Rhodanobacter lindaniclasticus DSM 17932.</title>
        <authorList>
            <person name="Kumar S."/>
            <person name="Patil P."/>
            <person name="Patil P.B."/>
        </authorList>
    </citation>
    <scope>NUCLEOTIDE SEQUENCE [LARGE SCALE GENOMIC DNA]</scope>
    <source>
        <strain evidence="2 3">DSM 17932</strain>
    </source>
</reference>
<gene>
    <name evidence="2" type="ORF">B1991_00005</name>
</gene>
<dbReference type="OrthoDB" id="5959358at2"/>
<dbReference type="Proteomes" id="UP000306317">
    <property type="component" value="Unassembled WGS sequence"/>
</dbReference>
<dbReference type="InterPro" id="IPR012332">
    <property type="entry name" value="Autotransporter_pectin_lyase_C"/>
</dbReference>
<protein>
    <recommendedName>
        <fullName evidence="4">Adhesin</fullName>
    </recommendedName>
</protein>
<feature type="signal peptide" evidence="1">
    <location>
        <begin position="1"/>
        <end position="23"/>
    </location>
</feature>
<proteinExistence type="predicted"/>
<evidence type="ECO:0008006" key="4">
    <source>
        <dbReference type="Google" id="ProtNLM"/>
    </source>
</evidence>
<comment type="caution">
    <text evidence="2">The sequence shown here is derived from an EMBL/GenBank/DDBJ whole genome shotgun (WGS) entry which is preliminary data.</text>
</comment>
<dbReference type="Gene3D" id="2.160.20.20">
    <property type="match status" value="1"/>
</dbReference>
<keyword evidence="1" id="KW-0732">Signal</keyword>
<keyword evidence="3" id="KW-1185">Reference proteome</keyword>